<comment type="subcellular location">
    <subcellularLocation>
        <location evidence="1">Cell membrane</location>
        <topology evidence="1">Multi-pass membrane protein</topology>
    </subcellularLocation>
</comment>
<dbReference type="GO" id="GO:0005886">
    <property type="term" value="C:plasma membrane"/>
    <property type="evidence" value="ECO:0007669"/>
    <property type="project" value="UniProtKB-SubCell"/>
</dbReference>
<dbReference type="InterPro" id="IPR001851">
    <property type="entry name" value="ABC_transp_permease"/>
</dbReference>
<evidence type="ECO:0000313" key="9">
    <source>
        <dbReference type="Proteomes" id="UP000075787"/>
    </source>
</evidence>
<reference evidence="8 9" key="1">
    <citation type="submission" date="2015-12" db="EMBL/GenBank/DDBJ databases">
        <title>Genome sequence of Tistrella mobilis MCCC 1A02139.</title>
        <authorList>
            <person name="Lu L."/>
            <person name="Lai Q."/>
            <person name="Shao Z."/>
            <person name="Qian P."/>
        </authorList>
    </citation>
    <scope>NUCLEOTIDE SEQUENCE [LARGE SCALE GENOMIC DNA]</scope>
    <source>
        <strain evidence="8 9">MCCC 1A02139</strain>
    </source>
</reference>
<dbReference type="Pfam" id="PF02653">
    <property type="entry name" value="BPD_transp_2"/>
    <property type="match status" value="1"/>
</dbReference>
<reference evidence="7 10" key="2">
    <citation type="journal article" date="2018" name="Nat. Biotechnol.">
        <title>A standardized bacterial taxonomy based on genome phylogeny substantially revises the tree of life.</title>
        <authorList>
            <person name="Parks D.H."/>
            <person name="Chuvochina M."/>
            <person name="Waite D.W."/>
            <person name="Rinke C."/>
            <person name="Skarshewski A."/>
            <person name="Chaumeil P.A."/>
            <person name="Hugenholtz P."/>
        </authorList>
    </citation>
    <scope>NUCLEOTIDE SEQUENCE [LARGE SCALE GENOMIC DNA]</scope>
    <source>
        <strain evidence="7">UBA8739</strain>
    </source>
</reference>
<dbReference type="RefSeq" id="WP_014743847.1">
    <property type="nucleotide sequence ID" value="NZ_CP121027.1"/>
</dbReference>
<organism evidence="8 9">
    <name type="scientific">Tistrella mobilis</name>
    <dbReference type="NCBI Taxonomy" id="171437"/>
    <lineage>
        <taxon>Bacteria</taxon>
        <taxon>Pseudomonadati</taxon>
        <taxon>Pseudomonadota</taxon>
        <taxon>Alphaproteobacteria</taxon>
        <taxon>Geminicoccales</taxon>
        <taxon>Geminicoccaceae</taxon>
        <taxon>Tistrella</taxon>
    </lineage>
</organism>
<evidence type="ECO:0000313" key="8">
    <source>
        <dbReference type="EMBL" id="KYO57773.1"/>
    </source>
</evidence>
<dbReference type="Proteomes" id="UP000257706">
    <property type="component" value="Unassembled WGS sequence"/>
</dbReference>
<proteinExistence type="predicted"/>
<evidence type="ECO:0000313" key="7">
    <source>
        <dbReference type="EMBL" id="HAE48490.1"/>
    </source>
</evidence>
<dbReference type="PANTHER" id="PTHR30482">
    <property type="entry name" value="HIGH-AFFINITY BRANCHED-CHAIN AMINO ACID TRANSPORT SYSTEM PERMEASE"/>
    <property type="match status" value="1"/>
</dbReference>
<evidence type="ECO:0000256" key="6">
    <source>
        <dbReference type="SAM" id="Phobius"/>
    </source>
</evidence>
<feature type="transmembrane region" description="Helical" evidence="6">
    <location>
        <begin position="220"/>
        <end position="247"/>
    </location>
</feature>
<feature type="transmembrane region" description="Helical" evidence="6">
    <location>
        <begin position="57"/>
        <end position="77"/>
    </location>
</feature>
<keyword evidence="2" id="KW-1003">Cell membrane</keyword>
<dbReference type="CDD" id="cd06581">
    <property type="entry name" value="TM_PBP1_LivM_like"/>
    <property type="match status" value="1"/>
</dbReference>
<keyword evidence="3 6" id="KW-0812">Transmembrane</keyword>
<dbReference type="EMBL" id="LPZR01000003">
    <property type="protein sequence ID" value="KYO57773.1"/>
    <property type="molecule type" value="Genomic_DNA"/>
</dbReference>
<feature type="transmembrane region" description="Helical" evidence="6">
    <location>
        <begin position="185"/>
        <end position="208"/>
    </location>
</feature>
<feature type="transmembrane region" description="Helical" evidence="6">
    <location>
        <begin position="134"/>
        <end position="154"/>
    </location>
</feature>
<keyword evidence="5 6" id="KW-0472">Membrane</keyword>
<evidence type="ECO:0000313" key="10">
    <source>
        <dbReference type="Proteomes" id="UP000257706"/>
    </source>
</evidence>
<protein>
    <submittedName>
        <fullName evidence="7 8">ABC transporter permease</fullName>
    </submittedName>
</protein>
<feature type="transmembrane region" description="Helical" evidence="6">
    <location>
        <begin position="31"/>
        <end position="51"/>
    </location>
</feature>
<feature type="transmembrane region" description="Helical" evidence="6">
    <location>
        <begin position="6"/>
        <end position="24"/>
    </location>
</feature>
<evidence type="ECO:0000256" key="1">
    <source>
        <dbReference type="ARBA" id="ARBA00004651"/>
    </source>
</evidence>
<gene>
    <name evidence="8" type="ORF">AUP44_18640</name>
    <name evidence="7" type="ORF">DCK97_13815</name>
</gene>
<evidence type="ECO:0000256" key="3">
    <source>
        <dbReference type="ARBA" id="ARBA00022692"/>
    </source>
</evidence>
<dbReference type="GeneID" id="97240146"/>
<name>A0A161R8S4_9PROT</name>
<comment type="caution">
    <text evidence="8">The sequence shown here is derived from an EMBL/GenBank/DDBJ whole genome shotgun (WGS) entry which is preliminary data.</text>
</comment>
<dbReference type="InterPro" id="IPR043428">
    <property type="entry name" value="LivM-like"/>
</dbReference>
<feature type="transmembrane region" description="Helical" evidence="6">
    <location>
        <begin position="84"/>
        <end position="102"/>
    </location>
</feature>
<evidence type="ECO:0000256" key="4">
    <source>
        <dbReference type="ARBA" id="ARBA00022989"/>
    </source>
</evidence>
<accession>A0A161R8S4</accession>
<dbReference type="GO" id="GO:0015658">
    <property type="term" value="F:branched-chain amino acid transmembrane transporter activity"/>
    <property type="evidence" value="ECO:0007669"/>
    <property type="project" value="InterPro"/>
</dbReference>
<dbReference type="OMA" id="AHFTGFI"/>
<evidence type="ECO:0000256" key="2">
    <source>
        <dbReference type="ARBA" id="ARBA00022475"/>
    </source>
</evidence>
<sequence>MESYLVAVAVVTAIYMLMTFGLNLQYGFTGLINFGLVGFFAIGAYTSALLVMAGWPLLLGFAAAALLAALAAWPVALLSLRLRIEYFAIVMLGFSETVRLVITNERALTGGVQGIPGIPSAAQALGVEGVDGNLLTLILLVVAVILVLAVNWRLVHSPFGRMIQAIRDDEEAVRSLGKHPGRFKVTVFMVGSAFTGLAGAFYAHYVTFVTPEQFVPLLTFYVWVAMIFGGAGRVGGAAIGTVVLIGFLEGSRFLRDALPGVSEVEMASLRLGVVGVALMLLMRFRPDGILGAPSAGTKKGG</sequence>
<dbReference type="PANTHER" id="PTHR30482:SF10">
    <property type="entry name" value="HIGH-AFFINITY BRANCHED-CHAIN AMINO ACID TRANSPORT PROTEIN BRAE"/>
    <property type="match status" value="1"/>
</dbReference>
<keyword evidence="4 6" id="KW-1133">Transmembrane helix</keyword>
<dbReference type="OrthoDB" id="9814461at2"/>
<dbReference type="EMBL" id="DMAI01000217">
    <property type="protein sequence ID" value="HAE48490.1"/>
    <property type="molecule type" value="Genomic_DNA"/>
</dbReference>
<dbReference type="AlphaFoldDB" id="A0A161R8S4"/>
<evidence type="ECO:0000256" key="5">
    <source>
        <dbReference type="ARBA" id="ARBA00023136"/>
    </source>
</evidence>
<dbReference type="Proteomes" id="UP000075787">
    <property type="component" value="Unassembled WGS sequence"/>
</dbReference>